<feature type="chain" id="PRO_5039294798" description="Lipoprotein" evidence="1">
    <location>
        <begin position="21"/>
        <end position="93"/>
    </location>
</feature>
<dbReference type="Pfam" id="PF16475">
    <property type="entry name" value="DUF5052"/>
    <property type="match status" value="1"/>
</dbReference>
<dbReference type="OrthoDB" id="598260at2"/>
<sequence>MKIKKILLAAILGISLISLSACTEDTKRSVKDFKSNWTGGLERTVQVYSNDGKLIKEYKGKIDIENKDDGTTKFDIDGKRVIIKNAIVIIEES</sequence>
<dbReference type="STRING" id="1503.CLPU_1c02390"/>
<dbReference type="Proteomes" id="UP000037267">
    <property type="component" value="Unassembled WGS sequence"/>
</dbReference>
<evidence type="ECO:0000313" key="2">
    <source>
        <dbReference type="EMBL" id="KNF10074.1"/>
    </source>
</evidence>
<feature type="signal peptide" evidence="1">
    <location>
        <begin position="1"/>
        <end position="20"/>
    </location>
</feature>
<reference evidence="3" key="1">
    <citation type="submission" date="2015-07" db="EMBL/GenBank/DDBJ databases">
        <title>Draft genome sequence of the purine-degrading Gottschalkia purinilyticum DSM 1384 (formerly Clostridium purinilyticum).</title>
        <authorList>
            <person name="Poehlein A."/>
            <person name="Schiel-Bengelsdorf B."/>
            <person name="Bengelsdorf F.R."/>
            <person name="Daniel R."/>
            <person name="Duerre P."/>
        </authorList>
    </citation>
    <scope>NUCLEOTIDE SEQUENCE [LARGE SCALE GENOMIC DNA]</scope>
    <source>
        <strain evidence="3">DSM 1384</strain>
    </source>
</reference>
<dbReference type="EMBL" id="LGSS01000001">
    <property type="protein sequence ID" value="KNF10074.1"/>
    <property type="molecule type" value="Genomic_DNA"/>
</dbReference>
<protein>
    <recommendedName>
        <fullName evidence="4">Lipoprotein</fullName>
    </recommendedName>
</protein>
<proteinExistence type="predicted"/>
<dbReference type="AlphaFoldDB" id="A0A0L0WF26"/>
<gene>
    <name evidence="2" type="ORF">CLPU_1c02390</name>
</gene>
<evidence type="ECO:0008006" key="4">
    <source>
        <dbReference type="Google" id="ProtNLM"/>
    </source>
</evidence>
<evidence type="ECO:0000313" key="3">
    <source>
        <dbReference type="Proteomes" id="UP000037267"/>
    </source>
</evidence>
<keyword evidence="3" id="KW-1185">Reference proteome</keyword>
<dbReference type="InterPro" id="IPR032484">
    <property type="entry name" value="DUF5052"/>
</dbReference>
<keyword evidence="1" id="KW-0732">Signal</keyword>
<accession>A0A0L0WF26</accession>
<evidence type="ECO:0000256" key="1">
    <source>
        <dbReference type="SAM" id="SignalP"/>
    </source>
</evidence>
<dbReference type="PROSITE" id="PS51257">
    <property type="entry name" value="PROKAR_LIPOPROTEIN"/>
    <property type="match status" value="1"/>
</dbReference>
<comment type="caution">
    <text evidence="2">The sequence shown here is derived from an EMBL/GenBank/DDBJ whole genome shotgun (WGS) entry which is preliminary data.</text>
</comment>
<dbReference type="RefSeq" id="WP_050353803.1">
    <property type="nucleotide sequence ID" value="NZ_LGSS01000001.1"/>
</dbReference>
<organism evidence="2 3">
    <name type="scientific">Gottschalkia purinilytica</name>
    <name type="common">Clostridium purinilyticum</name>
    <dbReference type="NCBI Taxonomy" id="1503"/>
    <lineage>
        <taxon>Bacteria</taxon>
        <taxon>Bacillati</taxon>
        <taxon>Bacillota</taxon>
        <taxon>Tissierellia</taxon>
        <taxon>Tissierellales</taxon>
        <taxon>Gottschalkiaceae</taxon>
        <taxon>Gottschalkia</taxon>
    </lineage>
</organism>
<name>A0A0L0WF26_GOTPU</name>